<feature type="transmembrane region" description="Helical" evidence="1">
    <location>
        <begin position="23"/>
        <end position="40"/>
    </location>
</feature>
<dbReference type="PANTHER" id="PTHR34980:SF2">
    <property type="entry name" value="INNER MEMBRANE PROTEIN YHAH-RELATED"/>
    <property type="match status" value="1"/>
</dbReference>
<proteinExistence type="predicted"/>
<dbReference type="AlphaFoldDB" id="A0AA43TQQ9"/>
<feature type="transmembrane region" description="Helical" evidence="1">
    <location>
        <begin position="52"/>
        <end position="71"/>
    </location>
</feature>
<dbReference type="GO" id="GO:0005886">
    <property type="term" value="C:plasma membrane"/>
    <property type="evidence" value="ECO:0007669"/>
    <property type="project" value="TreeGrafter"/>
</dbReference>
<protein>
    <submittedName>
        <fullName evidence="2">DUF805 domain-containing protein</fullName>
    </submittedName>
</protein>
<dbReference type="Pfam" id="PF05656">
    <property type="entry name" value="DUF805"/>
    <property type="match status" value="1"/>
</dbReference>
<dbReference type="PANTHER" id="PTHR34980">
    <property type="entry name" value="INNER MEMBRANE PROTEIN-RELATED-RELATED"/>
    <property type="match status" value="1"/>
</dbReference>
<evidence type="ECO:0000313" key="3">
    <source>
        <dbReference type="Proteomes" id="UP001160519"/>
    </source>
</evidence>
<dbReference type="Proteomes" id="UP001160519">
    <property type="component" value="Unassembled WGS sequence"/>
</dbReference>
<evidence type="ECO:0000313" key="2">
    <source>
        <dbReference type="EMBL" id="MDI1232135.1"/>
    </source>
</evidence>
<keyword evidence="1" id="KW-0472">Membrane</keyword>
<organism evidence="2 3">
    <name type="scientific">Candidatus Methylobacter titanis</name>
    <dbReference type="NCBI Taxonomy" id="3053457"/>
    <lineage>
        <taxon>Bacteria</taxon>
        <taxon>Pseudomonadati</taxon>
        <taxon>Pseudomonadota</taxon>
        <taxon>Gammaproteobacteria</taxon>
        <taxon>Methylococcales</taxon>
        <taxon>Methylococcaceae</taxon>
        <taxon>Methylobacter</taxon>
    </lineage>
</organism>
<feature type="transmembrane region" description="Helical" evidence="1">
    <location>
        <begin position="83"/>
        <end position="104"/>
    </location>
</feature>
<gene>
    <name evidence="2" type="ORF">PSU93_13390</name>
</gene>
<sequence>MNWYLEVLKKYAVFDGRARRKEYWFFFLFNIIISMILSAIDGLTGSFNPETGVGLLGGIYTIAVLIPSIAVSVRRLHDTGRSGWWLLIGLIPVIGTIICFVFMVQDSESSENEYGSNPKGFRA</sequence>
<keyword evidence="3" id="KW-1185">Reference proteome</keyword>
<accession>A0AA43TQQ9</accession>
<keyword evidence="1" id="KW-1133">Transmembrane helix</keyword>
<reference evidence="2" key="1">
    <citation type="submission" date="2023-01" db="EMBL/GenBank/DDBJ databases">
        <title>Biogeochemical cycle of methane in antarctic sediments.</title>
        <authorList>
            <person name="Roldan D.M."/>
            <person name="Menes R.J."/>
        </authorList>
    </citation>
    <scope>NUCLEOTIDE SEQUENCE [LARGE SCALE GENOMIC DNA]</scope>
    <source>
        <strain evidence="2">K-2018 MAG008</strain>
    </source>
</reference>
<comment type="caution">
    <text evidence="2">The sequence shown here is derived from an EMBL/GenBank/DDBJ whole genome shotgun (WGS) entry which is preliminary data.</text>
</comment>
<evidence type="ECO:0000256" key="1">
    <source>
        <dbReference type="SAM" id="Phobius"/>
    </source>
</evidence>
<name>A0AA43TQQ9_9GAMM</name>
<dbReference type="EMBL" id="JAQSDF010000061">
    <property type="protein sequence ID" value="MDI1232135.1"/>
    <property type="molecule type" value="Genomic_DNA"/>
</dbReference>
<dbReference type="InterPro" id="IPR008523">
    <property type="entry name" value="DUF805"/>
</dbReference>
<keyword evidence="1" id="KW-0812">Transmembrane</keyword>